<dbReference type="Pfam" id="PF12929">
    <property type="entry name" value="Mid1"/>
    <property type="match status" value="1"/>
</dbReference>
<evidence type="ECO:0000313" key="4">
    <source>
        <dbReference type="EMBL" id="KIY68283.1"/>
    </source>
</evidence>
<name>A0A0D7BCR9_9AGAR</name>
<accession>A0A0D7BCR9</accession>
<dbReference type="GO" id="GO:0005262">
    <property type="term" value="F:calcium channel activity"/>
    <property type="evidence" value="ECO:0007669"/>
    <property type="project" value="InterPro"/>
</dbReference>
<dbReference type="PROSITE" id="PS50038">
    <property type="entry name" value="FZ"/>
    <property type="match status" value="1"/>
</dbReference>
<dbReference type="PANTHER" id="PTHR39142">
    <property type="entry name" value="MID1P"/>
    <property type="match status" value="1"/>
</dbReference>
<keyword evidence="5" id="KW-1185">Reference proteome</keyword>
<dbReference type="PANTHER" id="PTHR39142:SF1">
    <property type="entry name" value="AEL197CP"/>
    <property type="match status" value="1"/>
</dbReference>
<feature type="domain" description="FZ" evidence="3">
    <location>
        <begin position="258"/>
        <end position="416"/>
    </location>
</feature>
<evidence type="ECO:0000256" key="1">
    <source>
        <dbReference type="ARBA" id="ARBA00023157"/>
    </source>
</evidence>
<sequence length="464" mass="49383">MKLPQSLWLLVTAALAAAQTRQTLSLEKIQAATKSQTFTIPAAANLTVSVAVCDTGTSPTFFVTNSSSNAQDPGHSAGTDIYQITLENGMGNFTGSFASGGVLSVETSNPGYEVAVSEFGPMHRSLALAPLLGDTTNNQAIIFSPSVAKTSYVVSTYPNYTLPAANTSLPDASVVNETFRLLVTKTANRPTLLSGCALRAASENFEGTVVDERLWHKDLNGWRNQYILDGLSPQTNYSAYVVIDEGKVSGPLSFVTKSSGFACSLLSSLPYCPNIAYAVPLPAPANSDFGTYNATNLPSSISEPLLSSITNFTTTLTTFACGRDMYSPLVTCQDCQREYRRWLCTVSFPRCGESSPTSSGSTTTDGAQQVFSALAAQSTSATRRNENFPTFGTDYEALLPCLERCNAVDRACPTFLGFQCPTKQFGAKASYGVGYVDSGEDGEEGGGSSGRAQDRYGNVWCNWG</sequence>
<reference evidence="4 5" key="1">
    <citation type="journal article" date="2015" name="Fungal Genet. Biol.">
        <title>Evolution of novel wood decay mechanisms in Agaricales revealed by the genome sequences of Fistulina hepatica and Cylindrobasidium torrendii.</title>
        <authorList>
            <person name="Floudas D."/>
            <person name="Held B.W."/>
            <person name="Riley R."/>
            <person name="Nagy L.G."/>
            <person name="Koehler G."/>
            <person name="Ransdell A.S."/>
            <person name="Younus H."/>
            <person name="Chow J."/>
            <person name="Chiniquy J."/>
            <person name="Lipzen A."/>
            <person name="Tritt A."/>
            <person name="Sun H."/>
            <person name="Haridas S."/>
            <person name="LaButti K."/>
            <person name="Ohm R.A."/>
            <person name="Kues U."/>
            <person name="Blanchette R.A."/>
            <person name="Grigoriev I.V."/>
            <person name="Minto R.E."/>
            <person name="Hibbett D.S."/>
        </authorList>
    </citation>
    <scope>NUCLEOTIDE SEQUENCE [LARGE SCALE GENOMIC DNA]</scope>
    <source>
        <strain evidence="4 5">FP15055 ss-10</strain>
    </source>
</reference>
<proteinExistence type="predicted"/>
<dbReference type="InterPro" id="IPR020067">
    <property type="entry name" value="Frizzled_dom"/>
</dbReference>
<dbReference type="InterPro" id="IPR024338">
    <property type="entry name" value="MID1/Yam8"/>
</dbReference>
<organism evidence="4 5">
    <name type="scientific">Cylindrobasidium torrendii FP15055 ss-10</name>
    <dbReference type="NCBI Taxonomy" id="1314674"/>
    <lineage>
        <taxon>Eukaryota</taxon>
        <taxon>Fungi</taxon>
        <taxon>Dikarya</taxon>
        <taxon>Basidiomycota</taxon>
        <taxon>Agaricomycotina</taxon>
        <taxon>Agaricomycetes</taxon>
        <taxon>Agaricomycetidae</taxon>
        <taxon>Agaricales</taxon>
        <taxon>Marasmiineae</taxon>
        <taxon>Physalacriaceae</taxon>
        <taxon>Cylindrobasidium</taxon>
    </lineage>
</organism>
<keyword evidence="1" id="KW-1015">Disulfide bond</keyword>
<feature type="signal peptide" evidence="2">
    <location>
        <begin position="1"/>
        <end position="18"/>
    </location>
</feature>
<dbReference type="EMBL" id="KN880506">
    <property type="protein sequence ID" value="KIY68283.1"/>
    <property type="molecule type" value="Genomic_DNA"/>
</dbReference>
<protein>
    <recommendedName>
        <fullName evidence="3">FZ domain-containing protein</fullName>
    </recommendedName>
</protein>
<gene>
    <name evidence="4" type="ORF">CYLTODRAFT_436665</name>
</gene>
<keyword evidence="2" id="KW-0732">Signal</keyword>
<evidence type="ECO:0000313" key="5">
    <source>
        <dbReference type="Proteomes" id="UP000054007"/>
    </source>
</evidence>
<dbReference type="OrthoDB" id="5405745at2759"/>
<dbReference type="AlphaFoldDB" id="A0A0D7BCR9"/>
<dbReference type="Proteomes" id="UP000054007">
    <property type="component" value="Unassembled WGS sequence"/>
</dbReference>
<feature type="chain" id="PRO_5002316863" description="FZ domain-containing protein" evidence="2">
    <location>
        <begin position="19"/>
        <end position="464"/>
    </location>
</feature>
<dbReference type="GO" id="GO:0098703">
    <property type="term" value="P:calcium ion import across plasma membrane"/>
    <property type="evidence" value="ECO:0007669"/>
    <property type="project" value="InterPro"/>
</dbReference>
<dbReference type="STRING" id="1314674.A0A0D7BCR9"/>
<evidence type="ECO:0000259" key="3">
    <source>
        <dbReference type="PROSITE" id="PS50038"/>
    </source>
</evidence>
<evidence type="ECO:0000256" key="2">
    <source>
        <dbReference type="SAM" id="SignalP"/>
    </source>
</evidence>